<evidence type="ECO:0000313" key="2">
    <source>
        <dbReference type="Proteomes" id="UP000240880"/>
    </source>
</evidence>
<proteinExistence type="predicted"/>
<dbReference type="Proteomes" id="UP000240880">
    <property type="component" value="Unassembled WGS sequence"/>
</dbReference>
<organism evidence="1 2">
    <name type="scientific">Candidatus Marsarchaeota G1 archaeon OSP_D</name>
    <dbReference type="NCBI Taxonomy" id="1978155"/>
    <lineage>
        <taxon>Archaea</taxon>
        <taxon>Candidatus Marsarchaeota</taxon>
        <taxon>Candidatus Marsarchaeota group 1</taxon>
    </lineage>
</organism>
<dbReference type="AlphaFoldDB" id="A0A2R6A8X2"/>
<protein>
    <recommendedName>
        <fullName evidence="3">DUF35 domain-containing protein</fullName>
    </recommendedName>
</protein>
<accession>A0A2R6A8X2</accession>
<sequence>MKLYVCSSCGSKFFEERMICAKCRSVEFYEKEFEEKEVISETTLTSTPAGFPDTLLIRLIRVDGVTCLVGDVKQT</sequence>
<name>A0A2R6A8X2_9ARCH</name>
<dbReference type="InterPro" id="IPR012340">
    <property type="entry name" value="NA-bd_OB-fold"/>
</dbReference>
<dbReference type="SUPFAM" id="SSF50249">
    <property type="entry name" value="Nucleic acid-binding proteins"/>
    <property type="match status" value="1"/>
</dbReference>
<dbReference type="EMBL" id="NEXC01000051">
    <property type="protein sequence ID" value="PSN82795.1"/>
    <property type="molecule type" value="Genomic_DNA"/>
</dbReference>
<gene>
    <name evidence="1" type="ORF">B9Q01_06915</name>
</gene>
<evidence type="ECO:0000313" key="1">
    <source>
        <dbReference type="EMBL" id="PSN82795.1"/>
    </source>
</evidence>
<reference evidence="1 2" key="1">
    <citation type="submission" date="2017-04" db="EMBL/GenBank/DDBJ databases">
        <title>Novel microbial lineages endemic to geothermal iron-oxide mats fill important gaps in the evolutionary history of Archaea.</title>
        <authorList>
            <person name="Jay Z.J."/>
            <person name="Beam J.P."/>
            <person name="Dlakic M."/>
            <person name="Rusch D.B."/>
            <person name="Kozubal M.A."/>
            <person name="Inskeep W.P."/>
        </authorList>
    </citation>
    <scope>NUCLEOTIDE SEQUENCE [LARGE SCALE GENOMIC DNA]</scope>
    <source>
        <strain evidence="1">OSP_D</strain>
    </source>
</reference>
<evidence type="ECO:0008006" key="3">
    <source>
        <dbReference type="Google" id="ProtNLM"/>
    </source>
</evidence>
<comment type="caution">
    <text evidence="1">The sequence shown here is derived from an EMBL/GenBank/DDBJ whole genome shotgun (WGS) entry which is preliminary data.</text>
</comment>